<comment type="similarity">
    <text evidence="7">Belongs to the ABC transporter superfamily. Macrolide exporter (TC 3.A.1.122) family.</text>
</comment>
<dbReference type="EMBL" id="SDKK01000013">
    <property type="protein sequence ID" value="TYC55320.1"/>
    <property type="molecule type" value="Genomic_DNA"/>
</dbReference>
<comment type="caution">
    <text evidence="9">The sequence shown here is derived from an EMBL/GenBank/DDBJ whole genome shotgun (WGS) entry which is preliminary data.</text>
</comment>
<evidence type="ECO:0000259" key="8">
    <source>
        <dbReference type="PROSITE" id="PS50893"/>
    </source>
</evidence>
<dbReference type="AlphaFoldDB" id="A0A6C2CLR4"/>
<dbReference type="CDD" id="cd03255">
    <property type="entry name" value="ABC_MJ0796_LolCDE_FtsE"/>
    <property type="match status" value="1"/>
</dbReference>
<keyword evidence="5" id="KW-0812">Transmembrane</keyword>
<evidence type="ECO:0000256" key="5">
    <source>
        <dbReference type="ARBA" id="ARBA00022989"/>
    </source>
</evidence>
<keyword evidence="6" id="KW-0046">Antibiotic resistance</keyword>
<proteinExistence type="inferred from homology"/>
<dbReference type="InterPro" id="IPR003439">
    <property type="entry name" value="ABC_transporter-like_ATP-bd"/>
</dbReference>
<feature type="domain" description="ABC transporter" evidence="8">
    <location>
        <begin position="13"/>
        <end position="237"/>
    </location>
</feature>
<dbReference type="PROSITE" id="PS00211">
    <property type="entry name" value="ABC_TRANSPORTER_1"/>
    <property type="match status" value="1"/>
</dbReference>
<protein>
    <submittedName>
        <fullName evidence="9">ABC transporter ATP-binding protein</fullName>
    </submittedName>
</protein>
<organism evidence="9 10">
    <name type="scientific">Zoogloea oleivorans</name>
    <dbReference type="NCBI Taxonomy" id="1552750"/>
    <lineage>
        <taxon>Bacteria</taxon>
        <taxon>Pseudomonadati</taxon>
        <taxon>Pseudomonadota</taxon>
        <taxon>Betaproteobacteria</taxon>
        <taxon>Rhodocyclales</taxon>
        <taxon>Zoogloeaceae</taxon>
        <taxon>Zoogloea</taxon>
    </lineage>
</organism>
<dbReference type="RefSeq" id="WP_148579887.1">
    <property type="nucleotide sequence ID" value="NZ_SDKK01000013.1"/>
</dbReference>
<keyword evidence="10" id="KW-1185">Reference proteome</keyword>
<keyword evidence="3" id="KW-0547">Nucleotide-binding</keyword>
<dbReference type="Gene3D" id="3.40.50.300">
    <property type="entry name" value="P-loop containing nucleotide triphosphate hydrolases"/>
    <property type="match status" value="1"/>
</dbReference>
<reference evidence="9 10" key="1">
    <citation type="submission" date="2019-01" db="EMBL/GenBank/DDBJ databases">
        <title>Zoogloea oleivorans genome sequencing and assembly.</title>
        <authorList>
            <person name="Tancsics A."/>
            <person name="Farkas M."/>
            <person name="Kriszt B."/>
            <person name="Maroti G."/>
            <person name="Horvath B."/>
        </authorList>
    </citation>
    <scope>NUCLEOTIDE SEQUENCE [LARGE SCALE GENOMIC DNA]</scope>
    <source>
        <strain evidence="9 10">Buc</strain>
    </source>
</reference>
<evidence type="ECO:0000313" key="9">
    <source>
        <dbReference type="EMBL" id="TYC55320.1"/>
    </source>
</evidence>
<evidence type="ECO:0000256" key="1">
    <source>
        <dbReference type="ARBA" id="ARBA00022448"/>
    </source>
</evidence>
<evidence type="ECO:0000256" key="4">
    <source>
        <dbReference type="ARBA" id="ARBA00022840"/>
    </source>
</evidence>
<keyword evidence="5" id="KW-0472">Membrane</keyword>
<dbReference type="GO" id="GO:0098796">
    <property type="term" value="C:membrane protein complex"/>
    <property type="evidence" value="ECO:0007669"/>
    <property type="project" value="UniProtKB-ARBA"/>
</dbReference>
<evidence type="ECO:0000256" key="6">
    <source>
        <dbReference type="ARBA" id="ARBA00023251"/>
    </source>
</evidence>
<dbReference type="GO" id="GO:0022857">
    <property type="term" value="F:transmembrane transporter activity"/>
    <property type="evidence" value="ECO:0007669"/>
    <property type="project" value="UniProtKB-ARBA"/>
</dbReference>
<dbReference type="Proteomes" id="UP000389128">
    <property type="component" value="Unassembled WGS sequence"/>
</dbReference>
<accession>A0A6C2CLR4</accession>
<keyword evidence="5" id="KW-1133">Transmembrane helix</keyword>
<name>A0A6C2CLR4_9RHOO</name>
<dbReference type="GO" id="GO:0016887">
    <property type="term" value="F:ATP hydrolysis activity"/>
    <property type="evidence" value="ECO:0007669"/>
    <property type="project" value="InterPro"/>
</dbReference>
<dbReference type="Pfam" id="PF00005">
    <property type="entry name" value="ABC_tran"/>
    <property type="match status" value="1"/>
</dbReference>
<evidence type="ECO:0000256" key="7">
    <source>
        <dbReference type="ARBA" id="ARBA00038388"/>
    </source>
</evidence>
<keyword evidence="2" id="KW-1003">Cell membrane</keyword>
<evidence type="ECO:0000256" key="3">
    <source>
        <dbReference type="ARBA" id="ARBA00022741"/>
    </source>
</evidence>
<dbReference type="PANTHER" id="PTHR24220:SF86">
    <property type="entry name" value="ABC TRANSPORTER ABCH.1"/>
    <property type="match status" value="1"/>
</dbReference>
<dbReference type="GO" id="GO:0005524">
    <property type="term" value="F:ATP binding"/>
    <property type="evidence" value="ECO:0007669"/>
    <property type="project" value="UniProtKB-KW"/>
</dbReference>
<dbReference type="GO" id="GO:0046677">
    <property type="term" value="P:response to antibiotic"/>
    <property type="evidence" value="ECO:0007669"/>
    <property type="project" value="UniProtKB-KW"/>
</dbReference>
<dbReference type="GO" id="GO:0005886">
    <property type="term" value="C:plasma membrane"/>
    <property type="evidence" value="ECO:0007669"/>
    <property type="project" value="TreeGrafter"/>
</dbReference>
<dbReference type="OrthoDB" id="8524638at2"/>
<dbReference type="SUPFAM" id="SSF52540">
    <property type="entry name" value="P-loop containing nucleoside triphosphate hydrolases"/>
    <property type="match status" value="1"/>
</dbReference>
<evidence type="ECO:0000313" key="10">
    <source>
        <dbReference type="Proteomes" id="UP000389128"/>
    </source>
</evidence>
<dbReference type="InterPro" id="IPR027417">
    <property type="entry name" value="P-loop_NTPase"/>
</dbReference>
<keyword evidence="1" id="KW-0813">Transport</keyword>
<dbReference type="FunFam" id="3.40.50.300:FF:000032">
    <property type="entry name" value="Export ABC transporter ATP-binding protein"/>
    <property type="match status" value="1"/>
</dbReference>
<dbReference type="InterPro" id="IPR017871">
    <property type="entry name" value="ABC_transporter-like_CS"/>
</dbReference>
<sequence>MSHSPSEVVQPLVRLRHVRRHFLLGETRVEALRQVSLDIHSGEFLAVWGPSGSGKSTLMNVLGLIDAPDDGEVWFDGQDTRQLDDNALTDFRGQKIGFVFQSFNLVPVLSALENVALPLQIQGLPEREARQRAEGVLAEVGLERFRDSRPDCLSGGQRQRVAIARALAIQPRLVIADEPTANLDSENASMIVSLMRELNRRKGVTFAFTTHDPRLLEHVDRKILLRDGSVESDEVSA</sequence>
<gene>
    <name evidence="9" type="ORF">ETQ85_15015</name>
</gene>
<dbReference type="SMART" id="SM00382">
    <property type="entry name" value="AAA"/>
    <property type="match status" value="1"/>
</dbReference>
<dbReference type="PROSITE" id="PS50893">
    <property type="entry name" value="ABC_TRANSPORTER_2"/>
    <property type="match status" value="1"/>
</dbReference>
<dbReference type="InterPro" id="IPR015854">
    <property type="entry name" value="ABC_transpr_LolD-like"/>
</dbReference>
<evidence type="ECO:0000256" key="2">
    <source>
        <dbReference type="ARBA" id="ARBA00022475"/>
    </source>
</evidence>
<dbReference type="InterPro" id="IPR017911">
    <property type="entry name" value="MacB-like_ATP-bd"/>
</dbReference>
<dbReference type="PANTHER" id="PTHR24220">
    <property type="entry name" value="IMPORT ATP-BINDING PROTEIN"/>
    <property type="match status" value="1"/>
</dbReference>
<dbReference type="InterPro" id="IPR003593">
    <property type="entry name" value="AAA+_ATPase"/>
</dbReference>
<keyword evidence="4 9" id="KW-0067">ATP-binding</keyword>